<evidence type="ECO:0000259" key="1">
    <source>
        <dbReference type="Pfam" id="PF08241"/>
    </source>
</evidence>
<dbReference type="EMBL" id="JBFQGM010000002">
    <property type="protein sequence ID" value="MFL9460213.1"/>
    <property type="molecule type" value="Genomic_DNA"/>
</dbReference>
<feature type="domain" description="Methyltransferase type 11" evidence="1">
    <location>
        <begin position="39"/>
        <end position="128"/>
    </location>
</feature>
<reference evidence="2 3" key="1">
    <citation type="submission" date="2024-07" db="EMBL/GenBank/DDBJ databases">
        <authorList>
            <person name="Tripathy S."/>
        </authorList>
    </citation>
    <scope>NUCLEOTIDE SEQUENCE [LARGE SCALE GENOMIC DNA]</scope>
    <source>
        <strain evidence="2 3">VB-61278_2</strain>
    </source>
</reference>
<dbReference type="Proteomes" id="UP001628874">
    <property type="component" value="Unassembled WGS sequence"/>
</dbReference>
<gene>
    <name evidence="2" type="ORF">AB0759_06135</name>
</gene>
<dbReference type="SUPFAM" id="SSF53335">
    <property type="entry name" value="S-adenosyl-L-methionine-dependent methyltransferases"/>
    <property type="match status" value="1"/>
</dbReference>
<dbReference type="RefSeq" id="WP_202048595.1">
    <property type="nucleotide sequence ID" value="NZ_JBFQGM010000002.1"/>
</dbReference>
<dbReference type="InterPro" id="IPR013216">
    <property type="entry name" value="Methyltransf_11"/>
</dbReference>
<dbReference type="Pfam" id="PF08241">
    <property type="entry name" value="Methyltransf_11"/>
    <property type="match status" value="1"/>
</dbReference>
<sequence length="259" mass="29108">MVLQNQWDTSLYEGKHAFVWKYGEDLLQLLSAQPGESILDVGCGTGQLAAKIADAGAVVMGIDADVMMVEKARQNYPHLKFLVADARDFQVNEPFDAVFSNAALHWIPQANAVIRCIDRALKPGGRFVAEFGGKGNIHAIAEALYDVLRENGLQSPEQLNPWYFPSISEYATCLEQHGFEVRYAVLFDRPTILEDGDAGLANWIRMFGDRFLSGLSVEQHTRVIHNIEQRLKPVLYQNGRWSADYRRIRVVAVKNDRSA</sequence>
<dbReference type="PANTHER" id="PTHR43861">
    <property type="entry name" value="TRANS-ACONITATE 2-METHYLTRANSFERASE-RELATED"/>
    <property type="match status" value="1"/>
</dbReference>
<name>A0ABW8WGV2_9CYAN</name>
<dbReference type="Gene3D" id="3.40.50.150">
    <property type="entry name" value="Vaccinia Virus protein VP39"/>
    <property type="match status" value="1"/>
</dbReference>
<organism evidence="2 3">
    <name type="scientific">Scytonema tolypothrichoides VB-61278_2</name>
    <dbReference type="NCBI Taxonomy" id="3232314"/>
    <lineage>
        <taxon>Bacteria</taxon>
        <taxon>Bacillati</taxon>
        <taxon>Cyanobacteriota</taxon>
        <taxon>Cyanophyceae</taxon>
        <taxon>Nostocales</taxon>
        <taxon>Scytonemataceae</taxon>
        <taxon>Scytonema</taxon>
    </lineage>
</organism>
<keyword evidence="3" id="KW-1185">Reference proteome</keyword>
<dbReference type="PANTHER" id="PTHR43861:SF1">
    <property type="entry name" value="TRANS-ACONITATE 2-METHYLTRANSFERASE"/>
    <property type="match status" value="1"/>
</dbReference>
<dbReference type="CDD" id="cd02440">
    <property type="entry name" value="AdoMet_MTases"/>
    <property type="match status" value="1"/>
</dbReference>
<evidence type="ECO:0000313" key="3">
    <source>
        <dbReference type="Proteomes" id="UP001628874"/>
    </source>
</evidence>
<protein>
    <submittedName>
        <fullName evidence="2">Trans-aconitate 2-methyltransferase</fullName>
    </submittedName>
</protein>
<evidence type="ECO:0000313" key="2">
    <source>
        <dbReference type="EMBL" id="MFL9460213.1"/>
    </source>
</evidence>
<accession>A0ABW8WGV2</accession>
<proteinExistence type="predicted"/>
<dbReference type="InterPro" id="IPR029063">
    <property type="entry name" value="SAM-dependent_MTases_sf"/>
</dbReference>
<comment type="caution">
    <text evidence="2">The sequence shown here is derived from an EMBL/GenBank/DDBJ whole genome shotgun (WGS) entry which is preliminary data.</text>
</comment>